<dbReference type="InterPro" id="IPR014867">
    <property type="entry name" value="Spore_coat_CotH_CotH2/3/7"/>
</dbReference>
<sequence length="474" mass="56252">MACLFSLSCQSQSQSQTITITPKEEFYGIDQEHKIIVWNFKIEDSIKSNSGTLKITFGKDYTFSIAARELSYTKSYDLMHNDTIFKVYNSKLPLIKIVTTLPVKDDPKVSSQFTFAHYDSTKKAIAGIEYRGNISLKFPKKSYDLEFWKNPEEETSIDIKFDDLREDDDWILDGLYNEPLRLRSYFCSKLWLSIHKPYYLDQEKDAKSGIDVLFAEVFIDSKYIGIHALTEQVDRKLLQLKKYKKGEVRGELFKAGSYDGAPSYKKVPKYKNLFPHWAGYEMEYPLINYKSHWQDVYRFTKFVIKSKDQLFKKKVSKKFYLDNAIDYFLFINLVRATDNLGKNFYVARYDKHTPYFNIPWDLDGVLGTIQDGKRIPTTDDILSNGLFDRLIEINPDNYRQRLKNRWFTLRKKEFSNESLFRSIQQTYNDFENNKVYERETLVWPSEISLLDHKNYIESWLSNRLQFLDTYFKNY</sequence>
<dbReference type="RefSeq" id="WP_378321045.1">
    <property type="nucleotide sequence ID" value="NZ_JBHUHY010000015.1"/>
</dbReference>
<comment type="caution">
    <text evidence="1">The sequence shown here is derived from an EMBL/GenBank/DDBJ whole genome shotgun (WGS) entry which is preliminary data.</text>
</comment>
<evidence type="ECO:0000313" key="2">
    <source>
        <dbReference type="Proteomes" id="UP001597344"/>
    </source>
</evidence>
<name>A0ABW5AYC6_9FLAO</name>
<dbReference type="Pfam" id="PF08757">
    <property type="entry name" value="CotH"/>
    <property type="match status" value="1"/>
</dbReference>
<keyword evidence="1" id="KW-0418">Kinase</keyword>
<dbReference type="EMBL" id="JBHUHY010000015">
    <property type="protein sequence ID" value="MFD2188039.1"/>
    <property type="molecule type" value="Genomic_DNA"/>
</dbReference>
<dbReference type="Proteomes" id="UP001597344">
    <property type="component" value="Unassembled WGS sequence"/>
</dbReference>
<accession>A0ABW5AYC6</accession>
<protein>
    <submittedName>
        <fullName evidence="1">CotH kinase family protein</fullName>
    </submittedName>
</protein>
<organism evidence="1 2">
    <name type="scientific">Aquimarina celericrescens</name>
    <dbReference type="NCBI Taxonomy" id="1964542"/>
    <lineage>
        <taxon>Bacteria</taxon>
        <taxon>Pseudomonadati</taxon>
        <taxon>Bacteroidota</taxon>
        <taxon>Flavobacteriia</taxon>
        <taxon>Flavobacteriales</taxon>
        <taxon>Flavobacteriaceae</taxon>
        <taxon>Aquimarina</taxon>
    </lineage>
</organism>
<reference evidence="2" key="1">
    <citation type="journal article" date="2019" name="Int. J. Syst. Evol. Microbiol.">
        <title>The Global Catalogue of Microorganisms (GCM) 10K type strain sequencing project: providing services to taxonomists for standard genome sequencing and annotation.</title>
        <authorList>
            <consortium name="The Broad Institute Genomics Platform"/>
            <consortium name="The Broad Institute Genome Sequencing Center for Infectious Disease"/>
            <person name="Wu L."/>
            <person name="Ma J."/>
        </authorList>
    </citation>
    <scope>NUCLEOTIDE SEQUENCE [LARGE SCALE GENOMIC DNA]</scope>
    <source>
        <strain evidence="2">DT92</strain>
    </source>
</reference>
<gene>
    <name evidence="1" type="ORF">ACFSJT_14650</name>
</gene>
<proteinExistence type="predicted"/>
<keyword evidence="2" id="KW-1185">Reference proteome</keyword>
<keyword evidence="1" id="KW-0808">Transferase</keyword>
<evidence type="ECO:0000313" key="1">
    <source>
        <dbReference type="EMBL" id="MFD2188039.1"/>
    </source>
</evidence>
<dbReference type="GO" id="GO:0016301">
    <property type="term" value="F:kinase activity"/>
    <property type="evidence" value="ECO:0007669"/>
    <property type="project" value="UniProtKB-KW"/>
</dbReference>